<dbReference type="PROSITE" id="PS51891">
    <property type="entry name" value="CENP_V_GFA"/>
    <property type="match status" value="1"/>
</dbReference>
<proteinExistence type="inferred from homology"/>
<evidence type="ECO:0000313" key="7">
    <source>
        <dbReference type="Proteomes" id="UP000198505"/>
    </source>
</evidence>
<dbReference type="Gene3D" id="3.90.1590.10">
    <property type="entry name" value="glutathione-dependent formaldehyde- activating enzyme (gfa)"/>
    <property type="match status" value="1"/>
</dbReference>
<comment type="similarity">
    <text evidence="1">Belongs to the Gfa family.</text>
</comment>
<name>A0A1H9WRH4_9GAMM</name>
<evidence type="ECO:0000259" key="5">
    <source>
        <dbReference type="PROSITE" id="PS51891"/>
    </source>
</evidence>
<evidence type="ECO:0000256" key="1">
    <source>
        <dbReference type="ARBA" id="ARBA00005495"/>
    </source>
</evidence>
<dbReference type="GO" id="GO:0016846">
    <property type="term" value="F:carbon-sulfur lyase activity"/>
    <property type="evidence" value="ECO:0007669"/>
    <property type="project" value="InterPro"/>
</dbReference>
<reference evidence="7" key="1">
    <citation type="submission" date="2016-10" db="EMBL/GenBank/DDBJ databases">
        <authorList>
            <person name="Varghese N."/>
            <person name="Submissions S."/>
        </authorList>
    </citation>
    <scope>NUCLEOTIDE SEQUENCE [LARGE SCALE GENOMIC DNA]</scope>
    <source>
        <strain evidence="7">CGMCC 1.6495</strain>
    </source>
</reference>
<dbReference type="GO" id="GO:0046872">
    <property type="term" value="F:metal ion binding"/>
    <property type="evidence" value="ECO:0007669"/>
    <property type="project" value="UniProtKB-KW"/>
</dbReference>
<gene>
    <name evidence="6" type="ORF">SAMN04487958_1254</name>
</gene>
<keyword evidence="2" id="KW-0479">Metal-binding</keyword>
<dbReference type="InterPro" id="IPR006913">
    <property type="entry name" value="CENP-V/GFA"/>
</dbReference>
<dbReference type="Pfam" id="PF04828">
    <property type="entry name" value="GFA"/>
    <property type="match status" value="1"/>
</dbReference>
<dbReference type="SUPFAM" id="SSF51316">
    <property type="entry name" value="Mss4-like"/>
    <property type="match status" value="1"/>
</dbReference>
<evidence type="ECO:0000256" key="4">
    <source>
        <dbReference type="ARBA" id="ARBA00023239"/>
    </source>
</evidence>
<dbReference type="PANTHER" id="PTHR33337">
    <property type="entry name" value="GFA DOMAIN-CONTAINING PROTEIN"/>
    <property type="match status" value="1"/>
</dbReference>
<feature type="domain" description="CENP-V/GFA" evidence="5">
    <location>
        <begin position="1"/>
        <end position="110"/>
    </location>
</feature>
<keyword evidence="7" id="KW-1185">Reference proteome</keyword>
<evidence type="ECO:0000256" key="3">
    <source>
        <dbReference type="ARBA" id="ARBA00022833"/>
    </source>
</evidence>
<dbReference type="EMBL" id="FOGS01000025">
    <property type="protein sequence ID" value="SES36530.1"/>
    <property type="molecule type" value="Genomic_DNA"/>
</dbReference>
<evidence type="ECO:0000256" key="2">
    <source>
        <dbReference type="ARBA" id="ARBA00022723"/>
    </source>
</evidence>
<dbReference type="PANTHER" id="PTHR33337:SF40">
    <property type="entry name" value="CENP-V_GFA DOMAIN-CONTAINING PROTEIN-RELATED"/>
    <property type="match status" value="1"/>
</dbReference>
<keyword evidence="4" id="KW-0456">Lyase</keyword>
<dbReference type="STRING" id="416874.SAMN04487958_1254"/>
<dbReference type="Proteomes" id="UP000198505">
    <property type="component" value="Unassembled WGS sequence"/>
</dbReference>
<dbReference type="AlphaFoldDB" id="A0A1H9WRH4"/>
<keyword evidence="3" id="KW-0862">Zinc</keyword>
<evidence type="ECO:0000313" key="6">
    <source>
        <dbReference type="EMBL" id="SES36530.1"/>
    </source>
</evidence>
<protein>
    <submittedName>
        <fullName evidence="6">Uncharacterized conserved protein</fullName>
    </submittedName>
</protein>
<dbReference type="InterPro" id="IPR011057">
    <property type="entry name" value="Mss4-like_sf"/>
</dbReference>
<accession>A0A1H9WRH4</accession>
<sequence length="110" mass="12075">MCSAVRYEINSELGNAMFCHCKICRKSNGSAFALNAAVNTSDFKLLEGENSLSSYASSEDARRYFCENCGSPIYSKRLSMPEVLRLRVGTLDDDIDIEKGSSTLGVEFAP</sequence>
<organism evidence="6 7">
    <name type="scientific">Vreelandella subterranea</name>
    <dbReference type="NCBI Taxonomy" id="416874"/>
    <lineage>
        <taxon>Bacteria</taxon>
        <taxon>Pseudomonadati</taxon>
        <taxon>Pseudomonadota</taxon>
        <taxon>Gammaproteobacteria</taxon>
        <taxon>Oceanospirillales</taxon>
        <taxon>Halomonadaceae</taxon>
        <taxon>Vreelandella</taxon>
    </lineage>
</organism>